<evidence type="ECO:0000313" key="1">
    <source>
        <dbReference type="EMBL" id="KZM18523.1"/>
    </source>
</evidence>
<evidence type="ECO:0000313" key="2">
    <source>
        <dbReference type="Proteomes" id="UP000076837"/>
    </source>
</evidence>
<reference evidence="1 2" key="1">
    <citation type="journal article" date="2016" name="Sci. Rep.">
        <title>Draft genome sequencing and secretome analysis of fungal phytopathogen Ascochyta rabiei provides insight into the necrotrophic effector repertoire.</title>
        <authorList>
            <person name="Verma S."/>
            <person name="Gazara R.K."/>
            <person name="Nizam S."/>
            <person name="Parween S."/>
            <person name="Chattopadhyay D."/>
            <person name="Verma P.K."/>
        </authorList>
    </citation>
    <scope>NUCLEOTIDE SEQUENCE [LARGE SCALE GENOMIC DNA]</scope>
    <source>
        <strain evidence="1 2">ArDII</strain>
    </source>
</reference>
<gene>
    <name evidence="1" type="ORF">ST47_g10320</name>
</gene>
<sequence>MQTETLTYFSAGNSSFDGKVFTSIYRHVPSGQPDMHPTIAEGAHGNGQWVICVMVEEEVSEARGIELKAGLEDKMDEERRREQNEGKGTAQWELRIGIWRGETFMG</sequence>
<name>A0A162VLG9_DIDRA</name>
<proteinExistence type="predicted"/>
<comment type="caution">
    <text evidence="1">The sequence shown here is derived from an EMBL/GenBank/DDBJ whole genome shotgun (WGS) entry which is preliminary data.</text>
</comment>
<dbReference type="Proteomes" id="UP000076837">
    <property type="component" value="Unassembled WGS sequence"/>
</dbReference>
<organism evidence="1 2">
    <name type="scientific">Didymella rabiei</name>
    <name type="common">Chickpea ascochyta blight fungus</name>
    <name type="synonym">Mycosphaerella rabiei</name>
    <dbReference type="NCBI Taxonomy" id="5454"/>
    <lineage>
        <taxon>Eukaryota</taxon>
        <taxon>Fungi</taxon>
        <taxon>Dikarya</taxon>
        <taxon>Ascomycota</taxon>
        <taxon>Pezizomycotina</taxon>
        <taxon>Dothideomycetes</taxon>
        <taxon>Pleosporomycetidae</taxon>
        <taxon>Pleosporales</taxon>
        <taxon>Pleosporineae</taxon>
        <taxon>Didymellaceae</taxon>
        <taxon>Ascochyta</taxon>
    </lineage>
</organism>
<protein>
    <submittedName>
        <fullName evidence="1">Uncharacterized protein</fullName>
    </submittedName>
</protein>
<keyword evidence="2" id="KW-1185">Reference proteome</keyword>
<dbReference type="AlphaFoldDB" id="A0A162VLG9"/>
<dbReference type="EMBL" id="JYNV01000326">
    <property type="protein sequence ID" value="KZM18523.1"/>
    <property type="molecule type" value="Genomic_DNA"/>
</dbReference>
<accession>A0A162VLG9</accession>